<gene>
    <name evidence="1" type="ORF">FMOSSE_LOCUS11375</name>
</gene>
<accession>A0A9N9DS53</accession>
<dbReference type="EMBL" id="CAJVPP010004382">
    <property type="protein sequence ID" value="CAG8648940.1"/>
    <property type="molecule type" value="Genomic_DNA"/>
</dbReference>
<name>A0A9N9DS53_FUNMO</name>
<dbReference type="Proteomes" id="UP000789375">
    <property type="component" value="Unassembled WGS sequence"/>
</dbReference>
<organism evidence="1 2">
    <name type="scientific">Funneliformis mosseae</name>
    <name type="common">Endomycorrhizal fungus</name>
    <name type="synonym">Glomus mosseae</name>
    <dbReference type="NCBI Taxonomy" id="27381"/>
    <lineage>
        <taxon>Eukaryota</taxon>
        <taxon>Fungi</taxon>
        <taxon>Fungi incertae sedis</taxon>
        <taxon>Mucoromycota</taxon>
        <taxon>Glomeromycotina</taxon>
        <taxon>Glomeromycetes</taxon>
        <taxon>Glomerales</taxon>
        <taxon>Glomeraceae</taxon>
        <taxon>Funneliformis</taxon>
    </lineage>
</organism>
<proteinExistence type="predicted"/>
<dbReference type="AlphaFoldDB" id="A0A9N9DS53"/>
<evidence type="ECO:0000313" key="1">
    <source>
        <dbReference type="EMBL" id="CAG8648940.1"/>
    </source>
</evidence>
<protein>
    <submittedName>
        <fullName evidence="1">4607_t:CDS:1</fullName>
    </submittedName>
</protein>
<keyword evidence="2" id="KW-1185">Reference proteome</keyword>
<sequence>HFYTDSFSSQSLILDGALIITLADCNLISSSPNDHFLQISKLLWEHVLCSPLISLDVSEITRIFDAVISSSSVHVACLFEILIS</sequence>
<evidence type="ECO:0000313" key="2">
    <source>
        <dbReference type="Proteomes" id="UP000789375"/>
    </source>
</evidence>
<reference evidence="1" key="1">
    <citation type="submission" date="2021-06" db="EMBL/GenBank/DDBJ databases">
        <authorList>
            <person name="Kallberg Y."/>
            <person name="Tangrot J."/>
            <person name="Rosling A."/>
        </authorList>
    </citation>
    <scope>NUCLEOTIDE SEQUENCE</scope>
    <source>
        <strain evidence="1">87-6 pot B 2015</strain>
    </source>
</reference>
<feature type="non-terminal residue" evidence="1">
    <location>
        <position position="1"/>
    </location>
</feature>
<comment type="caution">
    <text evidence="1">The sequence shown here is derived from an EMBL/GenBank/DDBJ whole genome shotgun (WGS) entry which is preliminary data.</text>
</comment>